<dbReference type="GO" id="GO:0046872">
    <property type="term" value="F:metal ion binding"/>
    <property type="evidence" value="ECO:0007669"/>
    <property type="project" value="UniProtKB-KW"/>
</dbReference>
<evidence type="ECO:0000256" key="9">
    <source>
        <dbReference type="ARBA" id="ARBA00023303"/>
    </source>
</evidence>
<keyword evidence="6 12" id="KW-0915">Sodium</keyword>
<keyword evidence="12" id="KW-0479">Metal-binding</keyword>
<dbReference type="NCBIfam" id="TIGR00494">
    <property type="entry name" value="crcB"/>
    <property type="match status" value="1"/>
</dbReference>
<keyword evidence="5 12" id="KW-1133">Transmembrane helix</keyword>
<dbReference type="Proteomes" id="UP000295129">
    <property type="component" value="Unassembled WGS sequence"/>
</dbReference>
<proteinExistence type="inferred from homology"/>
<dbReference type="GO" id="GO:0062054">
    <property type="term" value="F:fluoride channel activity"/>
    <property type="evidence" value="ECO:0007669"/>
    <property type="project" value="UniProtKB-UniRule"/>
</dbReference>
<dbReference type="AlphaFoldDB" id="A0A4R6E3E3"/>
<comment type="caution">
    <text evidence="13">The sequence shown here is derived from an EMBL/GenBank/DDBJ whole genome shotgun (WGS) entry which is preliminary data.</text>
</comment>
<evidence type="ECO:0000313" key="14">
    <source>
        <dbReference type="Proteomes" id="UP000295129"/>
    </source>
</evidence>
<dbReference type="InterPro" id="IPR003691">
    <property type="entry name" value="FluC"/>
</dbReference>
<keyword evidence="14" id="KW-1185">Reference proteome</keyword>
<sequence>MNLTAFAAVGIGAACGAWLRWGLGMLLNALFAPIPLGTLAANLLGGLLMGLVLGAVHSWPELPPAIKLLLTTGFLGGLTTFSTFSAEGFMLAQRGDWAWFGVYLVVHVAGSLLLTAAGYALFNAWRG</sequence>
<reference evidence="13 14" key="1">
    <citation type="submission" date="2019-03" db="EMBL/GenBank/DDBJ databases">
        <title>Genomic Encyclopedia of Type Strains, Phase IV (KMG-IV): sequencing the most valuable type-strain genomes for metagenomic binning, comparative biology and taxonomic classification.</title>
        <authorList>
            <person name="Goeker M."/>
        </authorList>
    </citation>
    <scope>NUCLEOTIDE SEQUENCE [LARGE SCALE GENOMIC DNA]</scope>
    <source>
        <strain evidence="13 14">DSM 12121</strain>
    </source>
</reference>
<comment type="similarity">
    <text evidence="10 12">Belongs to the fluoride channel Fluc/FEX (TC 1.A.43) family.</text>
</comment>
<evidence type="ECO:0000313" key="13">
    <source>
        <dbReference type="EMBL" id="TDN52325.1"/>
    </source>
</evidence>
<keyword evidence="7 12" id="KW-0406">Ion transport</keyword>
<comment type="catalytic activity">
    <reaction evidence="11">
        <text>fluoride(in) = fluoride(out)</text>
        <dbReference type="Rhea" id="RHEA:76159"/>
        <dbReference type="ChEBI" id="CHEBI:17051"/>
    </reaction>
    <physiologicalReaction direction="left-to-right" evidence="11">
        <dbReference type="Rhea" id="RHEA:76160"/>
    </physiologicalReaction>
</comment>
<evidence type="ECO:0000256" key="5">
    <source>
        <dbReference type="ARBA" id="ARBA00022989"/>
    </source>
</evidence>
<dbReference type="PANTHER" id="PTHR28259:SF1">
    <property type="entry name" value="FLUORIDE EXPORT PROTEIN 1-RELATED"/>
    <property type="match status" value="1"/>
</dbReference>
<evidence type="ECO:0000256" key="3">
    <source>
        <dbReference type="ARBA" id="ARBA00022519"/>
    </source>
</evidence>
<dbReference type="GO" id="GO:0005886">
    <property type="term" value="C:plasma membrane"/>
    <property type="evidence" value="ECO:0007669"/>
    <property type="project" value="UniProtKB-SubCell"/>
</dbReference>
<evidence type="ECO:0000256" key="8">
    <source>
        <dbReference type="ARBA" id="ARBA00023136"/>
    </source>
</evidence>
<keyword evidence="12" id="KW-0813">Transport</keyword>
<keyword evidence="9 12" id="KW-0407">Ion channel</keyword>
<feature type="binding site" evidence="12">
    <location>
        <position position="79"/>
    </location>
    <ligand>
        <name>Na(+)</name>
        <dbReference type="ChEBI" id="CHEBI:29101"/>
        <note>structural</note>
    </ligand>
</feature>
<dbReference type="RefSeq" id="WP_133590335.1">
    <property type="nucleotide sequence ID" value="NZ_SNVV01000006.1"/>
</dbReference>
<feature type="transmembrane region" description="Helical" evidence="12">
    <location>
        <begin position="97"/>
        <end position="122"/>
    </location>
</feature>
<evidence type="ECO:0000256" key="1">
    <source>
        <dbReference type="ARBA" id="ARBA00004651"/>
    </source>
</evidence>
<evidence type="ECO:0000256" key="6">
    <source>
        <dbReference type="ARBA" id="ARBA00023053"/>
    </source>
</evidence>
<keyword evidence="2 12" id="KW-1003">Cell membrane</keyword>
<dbReference type="EMBL" id="SNVV01000006">
    <property type="protein sequence ID" value="TDN52325.1"/>
    <property type="molecule type" value="Genomic_DNA"/>
</dbReference>
<comment type="activity regulation">
    <text evidence="12">Na(+) is not transported, but it plays an essential structural role and its presence is essential for fluoride channel function.</text>
</comment>
<comment type="function">
    <text evidence="12">Fluoride-specific ion channel. Important for reducing fluoride concentration in the cell, thus reducing its toxicity.</text>
</comment>
<gene>
    <name evidence="12" type="primary">fluC</name>
    <name evidence="12" type="synonym">crcB</name>
    <name evidence="13" type="ORF">C7389_10617</name>
</gene>
<dbReference type="GO" id="GO:0140114">
    <property type="term" value="P:cellular detoxification of fluoride"/>
    <property type="evidence" value="ECO:0007669"/>
    <property type="project" value="UniProtKB-UniRule"/>
</dbReference>
<evidence type="ECO:0000256" key="7">
    <source>
        <dbReference type="ARBA" id="ARBA00023065"/>
    </source>
</evidence>
<feature type="transmembrane region" description="Helical" evidence="12">
    <location>
        <begin position="68"/>
        <end position="91"/>
    </location>
</feature>
<feature type="binding site" evidence="12">
    <location>
        <position position="76"/>
    </location>
    <ligand>
        <name>Na(+)</name>
        <dbReference type="ChEBI" id="CHEBI:29101"/>
        <note>structural</note>
    </ligand>
</feature>
<keyword evidence="8 12" id="KW-0472">Membrane</keyword>
<dbReference type="HAMAP" id="MF_00454">
    <property type="entry name" value="FluC"/>
    <property type="match status" value="1"/>
</dbReference>
<name>A0A4R6E3E3_9RHOO</name>
<dbReference type="PANTHER" id="PTHR28259">
    <property type="entry name" value="FLUORIDE EXPORT PROTEIN 1-RELATED"/>
    <property type="match status" value="1"/>
</dbReference>
<evidence type="ECO:0000256" key="4">
    <source>
        <dbReference type="ARBA" id="ARBA00022692"/>
    </source>
</evidence>
<dbReference type="OrthoDB" id="9806299at2"/>
<comment type="subcellular location">
    <subcellularLocation>
        <location evidence="1 12">Cell membrane</location>
        <topology evidence="1 12">Multi-pass membrane protein</topology>
    </subcellularLocation>
</comment>
<organism evidence="13 14">
    <name type="scientific">Azoarcus indigens</name>
    <dbReference type="NCBI Taxonomy" id="29545"/>
    <lineage>
        <taxon>Bacteria</taxon>
        <taxon>Pseudomonadati</taxon>
        <taxon>Pseudomonadota</taxon>
        <taxon>Betaproteobacteria</taxon>
        <taxon>Rhodocyclales</taxon>
        <taxon>Zoogloeaceae</taxon>
        <taxon>Azoarcus</taxon>
    </lineage>
</organism>
<keyword evidence="4 12" id="KW-0812">Transmembrane</keyword>
<protein>
    <recommendedName>
        <fullName evidence="12">Fluoride-specific ion channel FluC</fullName>
    </recommendedName>
</protein>
<feature type="transmembrane region" description="Helical" evidence="12">
    <location>
        <begin position="32"/>
        <end position="56"/>
    </location>
</feature>
<evidence type="ECO:0000256" key="11">
    <source>
        <dbReference type="ARBA" id="ARBA00035585"/>
    </source>
</evidence>
<dbReference type="NCBIfam" id="NF010792">
    <property type="entry name" value="PRK14196.1"/>
    <property type="match status" value="1"/>
</dbReference>
<evidence type="ECO:0000256" key="10">
    <source>
        <dbReference type="ARBA" id="ARBA00035120"/>
    </source>
</evidence>
<dbReference type="Pfam" id="PF02537">
    <property type="entry name" value="CRCB"/>
    <property type="match status" value="1"/>
</dbReference>
<evidence type="ECO:0000256" key="2">
    <source>
        <dbReference type="ARBA" id="ARBA00022475"/>
    </source>
</evidence>
<keyword evidence="3" id="KW-0997">Cell inner membrane</keyword>
<evidence type="ECO:0000256" key="12">
    <source>
        <dbReference type="HAMAP-Rule" id="MF_00454"/>
    </source>
</evidence>
<accession>A0A4R6E3E3</accession>